<dbReference type="GO" id="GO:0003677">
    <property type="term" value="F:DNA binding"/>
    <property type="evidence" value="ECO:0007669"/>
    <property type="project" value="InterPro"/>
</dbReference>
<dbReference type="AlphaFoldDB" id="A0A365H7S9"/>
<organism evidence="2 3">
    <name type="scientific">Actinomadura craniellae</name>
    <dbReference type="NCBI Taxonomy" id="2231787"/>
    <lineage>
        <taxon>Bacteria</taxon>
        <taxon>Bacillati</taxon>
        <taxon>Actinomycetota</taxon>
        <taxon>Actinomycetes</taxon>
        <taxon>Streptosporangiales</taxon>
        <taxon>Thermomonosporaceae</taxon>
        <taxon>Actinomadura</taxon>
    </lineage>
</organism>
<reference evidence="2 3" key="1">
    <citation type="submission" date="2018-06" db="EMBL/GenBank/DDBJ databases">
        <title>Actinomadura craniellae sp. nov. isolated from marine sponge Craniella sp.</title>
        <authorList>
            <person name="Li L."/>
            <person name="Xu Q.H."/>
            <person name="Lin H.W."/>
            <person name="Lu Y.H."/>
        </authorList>
    </citation>
    <scope>NUCLEOTIDE SEQUENCE [LARGE SCALE GENOMIC DNA]</scope>
    <source>
        <strain evidence="2 3">LHW63021</strain>
    </source>
</reference>
<comment type="caution">
    <text evidence="2">The sequence shown here is derived from an EMBL/GenBank/DDBJ whole genome shotgun (WGS) entry which is preliminary data.</text>
</comment>
<keyword evidence="3" id="KW-1185">Reference proteome</keyword>
<evidence type="ECO:0000313" key="3">
    <source>
        <dbReference type="Proteomes" id="UP000251891"/>
    </source>
</evidence>
<evidence type="ECO:0000259" key="1">
    <source>
        <dbReference type="SMART" id="SM00530"/>
    </source>
</evidence>
<protein>
    <submittedName>
        <fullName evidence="2">Transcriptional regulator</fullName>
    </submittedName>
</protein>
<dbReference type="OrthoDB" id="513181at2"/>
<dbReference type="InterPro" id="IPR001387">
    <property type="entry name" value="Cro/C1-type_HTH"/>
</dbReference>
<dbReference type="SUPFAM" id="SSF47413">
    <property type="entry name" value="lambda repressor-like DNA-binding domains"/>
    <property type="match status" value="1"/>
</dbReference>
<name>A0A365H7S9_9ACTN</name>
<dbReference type="Proteomes" id="UP000251891">
    <property type="component" value="Unassembled WGS sequence"/>
</dbReference>
<evidence type="ECO:0000313" key="2">
    <source>
        <dbReference type="EMBL" id="RAY15026.1"/>
    </source>
</evidence>
<dbReference type="Gene3D" id="1.10.260.40">
    <property type="entry name" value="lambda repressor-like DNA-binding domains"/>
    <property type="match status" value="1"/>
</dbReference>
<dbReference type="InterPro" id="IPR010982">
    <property type="entry name" value="Lambda_DNA-bd_dom_sf"/>
</dbReference>
<dbReference type="SMART" id="SM00530">
    <property type="entry name" value="HTH_XRE"/>
    <property type="match status" value="1"/>
</dbReference>
<gene>
    <name evidence="2" type="ORF">DPM19_09765</name>
</gene>
<dbReference type="RefSeq" id="WP_111865241.1">
    <property type="nucleotide sequence ID" value="NZ_QLYX01000004.1"/>
</dbReference>
<proteinExistence type="predicted"/>
<accession>A0A365H7S9</accession>
<dbReference type="EMBL" id="QLYX01000004">
    <property type="protein sequence ID" value="RAY15026.1"/>
    <property type="molecule type" value="Genomic_DNA"/>
</dbReference>
<feature type="domain" description="HTH cro/C1-type" evidence="1">
    <location>
        <begin position="14"/>
        <end position="68"/>
    </location>
</feature>
<sequence length="125" mass="14345">MAETKINLAALYAALDAARVSRDISWRQMAREVGVSPSTFSRMGNHQKPDVDAFLKMVSWLRVPAERFMIQSGEADDREQPDLMVEFVPLLRARKDLNSEDKKYLEELIGSAMRRFADERGRRDA</sequence>